<evidence type="ECO:0000313" key="3">
    <source>
        <dbReference type="Proteomes" id="UP000827092"/>
    </source>
</evidence>
<accession>A0AAV6TFN2</accession>
<comment type="caution">
    <text evidence="2">The sequence shown here is derived from an EMBL/GenBank/DDBJ whole genome shotgun (WGS) entry which is preliminary data.</text>
</comment>
<dbReference type="Proteomes" id="UP000827092">
    <property type="component" value="Unassembled WGS sequence"/>
</dbReference>
<organism evidence="2 3">
    <name type="scientific">Oedothorax gibbosus</name>
    <dbReference type="NCBI Taxonomy" id="931172"/>
    <lineage>
        <taxon>Eukaryota</taxon>
        <taxon>Metazoa</taxon>
        <taxon>Ecdysozoa</taxon>
        <taxon>Arthropoda</taxon>
        <taxon>Chelicerata</taxon>
        <taxon>Arachnida</taxon>
        <taxon>Araneae</taxon>
        <taxon>Araneomorphae</taxon>
        <taxon>Entelegynae</taxon>
        <taxon>Araneoidea</taxon>
        <taxon>Linyphiidae</taxon>
        <taxon>Erigoninae</taxon>
        <taxon>Oedothorax</taxon>
    </lineage>
</organism>
<evidence type="ECO:0000313" key="2">
    <source>
        <dbReference type="EMBL" id="KAG8170561.1"/>
    </source>
</evidence>
<dbReference type="AlphaFoldDB" id="A0AAV6TFN2"/>
<feature type="region of interest" description="Disordered" evidence="1">
    <location>
        <begin position="52"/>
        <end position="78"/>
    </location>
</feature>
<dbReference type="EMBL" id="JAFNEN010005210">
    <property type="protein sequence ID" value="KAG8170561.1"/>
    <property type="molecule type" value="Genomic_DNA"/>
</dbReference>
<reference evidence="2 3" key="1">
    <citation type="journal article" date="2022" name="Nat. Ecol. Evol.">
        <title>A masculinizing supergene underlies an exaggerated male reproductive morph in a spider.</title>
        <authorList>
            <person name="Hendrickx F."/>
            <person name="De Corte Z."/>
            <person name="Sonet G."/>
            <person name="Van Belleghem S.M."/>
            <person name="Kostlbacher S."/>
            <person name="Vangestel C."/>
        </authorList>
    </citation>
    <scope>NUCLEOTIDE SEQUENCE [LARGE SCALE GENOMIC DNA]</scope>
    <source>
        <strain evidence="2">W744_W776</strain>
    </source>
</reference>
<name>A0AAV6TFN2_9ARAC</name>
<gene>
    <name evidence="2" type="ORF">JTE90_020003</name>
</gene>
<sequence length="78" mass="8920">MADNCNRQSPAPKEVQRVTHSCRKGKHTMIPSMWHACWPRTSKGHYRPAIALPRAAKRRQSPKKETPDRNDPSVYLVG</sequence>
<feature type="region of interest" description="Disordered" evidence="1">
    <location>
        <begin position="1"/>
        <end position="23"/>
    </location>
</feature>
<protein>
    <submittedName>
        <fullName evidence="2">Uncharacterized protein</fullName>
    </submittedName>
</protein>
<proteinExistence type="predicted"/>
<feature type="compositionally biased region" description="Basic and acidic residues" evidence="1">
    <location>
        <begin position="62"/>
        <end position="71"/>
    </location>
</feature>
<evidence type="ECO:0000256" key="1">
    <source>
        <dbReference type="SAM" id="MobiDB-lite"/>
    </source>
</evidence>
<keyword evidence="3" id="KW-1185">Reference proteome</keyword>